<evidence type="ECO:0000256" key="4">
    <source>
        <dbReference type="ARBA" id="ARBA00022723"/>
    </source>
</evidence>
<evidence type="ECO:0000313" key="14">
    <source>
        <dbReference type="EMBL" id="MDX8418677.1"/>
    </source>
</evidence>
<evidence type="ECO:0000256" key="3">
    <source>
        <dbReference type="ARBA" id="ARBA00022722"/>
    </source>
</evidence>
<keyword evidence="10 13" id="KW-0234">DNA repair</keyword>
<evidence type="ECO:0000256" key="5">
    <source>
        <dbReference type="ARBA" id="ARBA00022759"/>
    </source>
</evidence>
<dbReference type="InterPro" id="IPR011335">
    <property type="entry name" value="Restrct_endonuc-II-like"/>
</dbReference>
<dbReference type="GO" id="GO:0000287">
    <property type="term" value="F:magnesium ion binding"/>
    <property type="evidence" value="ECO:0007669"/>
    <property type="project" value="UniProtKB-UniRule"/>
</dbReference>
<comment type="similarity">
    <text evidence="11 13">Belongs to the RecU family.</text>
</comment>
<evidence type="ECO:0000256" key="8">
    <source>
        <dbReference type="ARBA" id="ARBA00022842"/>
    </source>
</evidence>
<dbReference type="HAMAP" id="MF_00130">
    <property type="entry name" value="RecU"/>
    <property type="match status" value="1"/>
</dbReference>
<dbReference type="CDD" id="cd22354">
    <property type="entry name" value="RecU-like"/>
    <property type="match status" value="1"/>
</dbReference>
<dbReference type="GO" id="GO:0007059">
    <property type="term" value="P:chromosome segregation"/>
    <property type="evidence" value="ECO:0007669"/>
    <property type="project" value="UniProtKB-UniRule"/>
</dbReference>
<evidence type="ECO:0000256" key="10">
    <source>
        <dbReference type="ARBA" id="ARBA00023204"/>
    </source>
</evidence>
<dbReference type="RefSeq" id="WP_370595341.1">
    <property type="nucleotide sequence ID" value="NZ_JALBUR010000001.1"/>
</dbReference>
<dbReference type="Gene3D" id="3.40.1350.10">
    <property type="match status" value="1"/>
</dbReference>
<feature type="binding site" evidence="13">
    <location>
        <position position="83"/>
    </location>
    <ligand>
        <name>Mg(2+)</name>
        <dbReference type="ChEBI" id="CHEBI:18420"/>
    </ligand>
</feature>
<keyword evidence="2 13" id="KW-0963">Cytoplasm</keyword>
<dbReference type="GO" id="GO:0008821">
    <property type="term" value="F:crossover junction DNA endonuclease activity"/>
    <property type="evidence" value="ECO:0007669"/>
    <property type="project" value="UniProtKB-EC"/>
</dbReference>
<protein>
    <recommendedName>
        <fullName evidence="12 13">Holliday junction resolvase RecU</fullName>
        <ecNumber evidence="13">3.1.21.10</ecNumber>
    </recommendedName>
    <alternativeName>
        <fullName evidence="13">Recombination protein U homolog</fullName>
    </alternativeName>
</protein>
<evidence type="ECO:0000256" key="7">
    <source>
        <dbReference type="ARBA" id="ARBA00022801"/>
    </source>
</evidence>
<keyword evidence="9 13" id="KW-0233">DNA recombination</keyword>
<keyword evidence="7 13" id="KW-0378">Hydrolase</keyword>
<dbReference type="PIRSF" id="PIRSF037785">
    <property type="entry name" value="RecU"/>
    <property type="match status" value="1"/>
</dbReference>
<keyword evidence="5 13" id="KW-0255">Endonuclease</keyword>
<evidence type="ECO:0000256" key="6">
    <source>
        <dbReference type="ARBA" id="ARBA00022763"/>
    </source>
</evidence>
<dbReference type="NCBIfam" id="NF002584">
    <property type="entry name" value="PRK02234.1-5"/>
    <property type="match status" value="1"/>
</dbReference>
<dbReference type="Pfam" id="PF03838">
    <property type="entry name" value="RecU"/>
    <property type="match status" value="1"/>
</dbReference>
<dbReference type="AlphaFoldDB" id="A0AB35TZG6"/>
<dbReference type="Proteomes" id="UP001286174">
    <property type="component" value="Unassembled WGS sequence"/>
</dbReference>
<dbReference type="GO" id="GO:0005737">
    <property type="term" value="C:cytoplasm"/>
    <property type="evidence" value="ECO:0007669"/>
    <property type="project" value="UniProtKB-SubCell"/>
</dbReference>
<keyword evidence="4 13" id="KW-0479">Metal-binding</keyword>
<evidence type="ECO:0000256" key="1">
    <source>
        <dbReference type="ARBA" id="ARBA00004496"/>
    </source>
</evidence>
<organism evidence="14 15">
    <name type="scientific">Grylomicrobium aquisgranensis</name>
    <dbReference type="NCBI Taxonomy" id="2926318"/>
    <lineage>
        <taxon>Bacteria</taxon>
        <taxon>Bacillati</taxon>
        <taxon>Bacillota</taxon>
        <taxon>Erysipelotrichia</taxon>
        <taxon>Erysipelotrichales</taxon>
        <taxon>Erysipelotrichaceae</taxon>
        <taxon>Grylomicrobium</taxon>
    </lineage>
</organism>
<accession>A0AB35TZG6</accession>
<name>A0AB35TZG6_9FIRM</name>
<dbReference type="EMBL" id="JALBUR010000001">
    <property type="protein sequence ID" value="MDX8418677.1"/>
    <property type="molecule type" value="Genomic_DNA"/>
</dbReference>
<reference evidence="14 15" key="1">
    <citation type="submission" date="2022-03" db="EMBL/GenBank/DDBJ databases">
        <title>Novel taxa within the pig intestine.</title>
        <authorList>
            <person name="Wylensek D."/>
            <person name="Bishof K."/>
            <person name="Afrizal A."/>
            <person name="Clavel T."/>
        </authorList>
    </citation>
    <scope>NUCLEOTIDE SEQUENCE [LARGE SCALE GENOMIC DNA]</scope>
    <source>
        <strain evidence="14 15">CLA-KB-P133</strain>
    </source>
</reference>
<dbReference type="GO" id="GO:0006310">
    <property type="term" value="P:DNA recombination"/>
    <property type="evidence" value="ECO:0007669"/>
    <property type="project" value="UniProtKB-UniRule"/>
</dbReference>
<feature type="binding site" evidence="13">
    <location>
        <position position="96"/>
    </location>
    <ligand>
        <name>Mg(2+)</name>
        <dbReference type="ChEBI" id="CHEBI:18420"/>
    </ligand>
</feature>
<comment type="catalytic activity">
    <reaction evidence="13">
        <text>Endonucleolytic cleavage at a junction such as a reciprocal single-stranded crossover between two homologous DNA duplexes (Holliday junction).</text>
        <dbReference type="EC" id="3.1.21.10"/>
    </reaction>
</comment>
<dbReference type="GO" id="GO:0006281">
    <property type="term" value="P:DNA repair"/>
    <property type="evidence" value="ECO:0007669"/>
    <property type="project" value="UniProtKB-UniRule"/>
</dbReference>
<sequence>MINYPNGKKPVSTMAADARKISASDRGMELEKEINLTNKTYLACDQAVIYKKPTPVTIVHVDYPRRSAAKITEAYFKLPSTTDYNGIYKGKYIDFEAKDNQLLTAFPLKSIHPHQISHLEAVLRHGAIAFVIVRFVRLNETFYCPAESFLSYLHRADRSSIPHAWFVKECYLIPSSYTKPVDYLQIVDRLYFSKRSTT</sequence>
<dbReference type="GO" id="GO:0003676">
    <property type="term" value="F:nucleic acid binding"/>
    <property type="evidence" value="ECO:0007669"/>
    <property type="project" value="InterPro"/>
</dbReference>
<dbReference type="InterPro" id="IPR011856">
    <property type="entry name" value="tRNA_endonuc-like_dom_sf"/>
</dbReference>
<feature type="binding site" evidence="13">
    <location>
        <position position="115"/>
    </location>
    <ligand>
        <name>Mg(2+)</name>
        <dbReference type="ChEBI" id="CHEBI:18420"/>
    </ligand>
</feature>
<keyword evidence="6 13" id="KW-0227">DNA damage</keyword>
<dbReference type="InterPro" id="IPR004612">
    <property type="entry name" value="Resolv_RecU"/>
</dbReference>
<keyword evidence="3 13" id="KW-0540">Nuclease</keyword>
<evidence type="ECO:0000256" key="13">
    <source>
        <dbReference type="HAMAP-Rule" id="MF_00130"/>
    </source>
</evidence>
<comment type="subcellular location">
    <subcellularLocation>
        <location evidence="1 13">Cytoplasm</location>
    </subcellularLocation>
</comment>
<keyword evidence="8 13" id="KW-0460">Magnesium</keyword>
<evidence type="ECO:0000313" key="15">
    <source>
        <dbReference type="Proteomes" id="UP001286174"/>
    </source>
</evidence>
<evidence type="ECO:0000256" key="12">
    <source>
        <dbReference type="ARBA" id="ARBA00029523"/>
    </source>
</evidence>
<comment type="function">
    <text evidence="13">Endonuclease that resolves Holliday junction intermediates in genetic recombination. Cleaves mobile four-strand junctions by introducing symmetrical nicks in paired strands. Promotes annealing of linear ssDNA with homologous dsDNA. Required for DNA repair, homologous recombination and chromosome segregation.</text>
</comment>
<evidence type="ECO:0000256" key="11">
    <source>
        <dbReference type="ARBA" id="ARBA00023447"/>
    </source>
</evidence>
<evidence type="ECO:0000256" key="9">
    <source>
        <dbReference type="ARBA" id="ARBA00023172"/>
    </source>
</evidence>
<proteinExistence type="inferred from homology"/>
<comment type="caution">
    <text evidence="14">The sequence shown here is derived from an EMBL/GenBank/DDBJ whole genome shotgun (WGS) entry which is preliminary data.</text>
</comment>
<evidence type="ECO:0000256" key="2">
    <source>
        <dbReference type="ARBA" id="ARBA00022490"/>
    </source>
</evidence>
<gene>
    <name evidence="13 14" type="primary">recU</name>
    <name evidence="14" type="ORF">MOZ60_01055</name>
</gene>
<dbReference type="EC" id="3.1.21.10" evidence="13"/>
<feature type="site" description="Transition state stabilizer" evidence="13">
    <location>
        <position position="98"/>
    </location>
</feature>
<dbReference type="SUPFAM" id="SSF52980">
    <property type="entry name" value="Restriction endonuclease-like"/>
    <property type="match status" value="1"/>
</dbReference>
<keyword evidence="15" id="KW-1185">Reference proteome</keyword>
<comment type="cofactor">
    <cofactor evidence="13">
        <name>Mg(2+)</name>
        <dbReference type="ChEBI" id="CHEBI:18420"/>
    </cofactor>
    <text evidence="13">Binds 1 Mg(2+) ion per subunit.</text>
</comment>
<feature type="binding site" evidence="13">
    <location>
        <position position="81"/>
    </location>
    <ligand>
        <name>Mg(2+)</name>
        <dbReference type="ChEBI" id="CHEBI:18420"/>
    </ligand>
</feature>